<dbReference type="GO" id="GO:0006281">
    <property type="term" value="P:DNA repair"/>
    <property type="evidence" value="ECO:0007669"/>
    <property type="project" value="UniProtKB-KW"/>
</dbReference>
<dbReference type="GO" id="GO:0008270">
    <property type="term" value="F:zinc ion binding"/>
    <property type="evidence" value="ECO:0007669"/>
    <property type="project" value="UniProtKB-KW"/>
</dbReference>
<evidence type="ECO:0000256" key="9">
    <source>
        <dbReference type="ARBA" id="ARBA00044975"/>
    </source>
</evidence>
<comment type="subcellular location">
    <subcellularLocation>
        <location evidence="1">Nucleus</location>
    </subcellularLocation>
</comment>
<reference evidence="13" key="1">
    <citation type="submission" date="2021-05" db="EMBL/GenBank/DDBJ databases">
        <authorList>
            <person name="Khan N."/>
        </authorList>
    </citation>
    <scope>NUCLEOTIDE SEQUENCE</scope>
</reference>
<dbReference type="FunFam" id="1.10.150.20:FF:000014">
    <property type="entry name" value="Polymerase (DNA directed), eta"/>
    <property type="match status" value="1"/>
</dbReference>
<dbReference type="FunFam" id="3.40.1170.60:FF:000008">
    <property type="entry name" value="DNA polymerase eta subunit"/>
    <property type="match status" value="1"/>
</dbReference>
<evidence type="ECO:0000256" key="10">
    <source>
        <dbReference type="SAM" id="MobiDB-lite"/>
    </source>
</evidence>
<feature type="compositionally biased region" description="Polar residues" evidence="10">
    <location>
        <begin position="660"/>
        <end position="676"/>
    </location>
</feature>
<keyword evidence="2" id="KW-0808">Transferase</keyword>
<dbReference type="InterPro" id="IPR013087">
    <property type="entry name" value="Znf_C2H2_type"/>
</dbReference>
<dbReference type="GO" id="GO:0035861">
    <property type="term" value="C:site of double-strand break"/>
    <property type="evidence" value="ECO:0007669"/>
    <property type="project" value="TreeGrafter"/>
</dbReference>
<dbReference type="GO" id="GO:0042276">
    <property type="term" value="P:error-prone translesion synthesis"/>
    <property type="evidence" value="ECO:0007669"/>
    <property type="project" value="TreeGrafter"/>
</dbReference>
<dbReference type="GO" id="GO:0007064">
    <property type="term" value="P:mitotic sister chromatid cohesion"/>
    <property type="evidence" value="ECO:0007669"/>
    <property type="project" value="UniProtKB-ARBA"/>
</dbReference>
<evidence type="ECO:0000313" key="13">
    <source>
        <dbReference type="EMBL" id="CAG7555061.1"/>
    </source>
</evidence>
<keyword evidence="6" id="KW-0862">Zinc</keyword>
<dbReference type="GO" id="GO:0070987">
    <property type="term" value="P:error-free translesion synthesis"/>
    <property type="evidence" value="ECO:0007669"/>
    <property type="project" value="UniProtKB-ARBA"/>
</dbReference>
<comment type="caution">
    <text evidence="13">The sequence shown here is derived from an EMBL/GenBank/DDBJ whole genome shotgun (WGS) entry which is preliminary data.</text>
</comment>
<protein>
    <recommendedName>
        <fullName evidence="9">DNA polymerase eta</fullName>
    </recommendedName>
</protein>
<keyword evidence="4" id="KW-0227">DNA damage</keyword>
<dbReference type="EMBL" id="CAJSTJ010000033">
    <property type="protein sequence ID" value="CAG7555061.1"/>
    <property type="molecule type" value="Genomic_DNA"/>
</dbReference>
<accession>A0A8J2II93</accession>
<evidence type="ECO:0000256" key="2">
    <source>
        <dbReference type="ARBA" id="ARBA00022679"/>
    </source>
</evidence>
<evidence type="ECO:0000256" key="1">
    <source>
        <dbReference type="ARBA" id="ARBA00004123"/>
    </source>
</evidence>
<dbReference type="GO" id="GO:0005634">
    <property type="term" value="C:nucleus"/>
    <property type="evidence" value="ECO:0007669"/>
    <property type="project" value="UniProtKB-SubCell"/>
</dbReference>
<dbReference type="GO" id="GO:0009314">
    <property type="term" value="P:response to radiation"/>
    <property type="evidence" value="ECO:0007669"/>
    <property type="project" value="TreeGrafter"/>
</dbReference>
<feature type="domain" description="UmuC" evidence="11">
    <location>
        <begin position="46"/>
        <end position="318"/>
    </location>
</feature>
<evidence type="ECO:0000256" key="5">
    <source>
        <dbReference type="ARBA" id="ARBA00022771"/>
    </source>
</evidence>
<feature type="region of interest" description="Disordered" evidence="10">
    <location>
        <begin position="508"/>
        <end position="613"/>
    </location>
</feature>
<evidence type="ECO:0000256" key="8">
    <source>
        <dbReference type="ARBA" id="ARBA00023242"/>
    </source>
</evidence>
<dbReference type="FunFam" id="3.30.1490.100:FF:000009">
    <property type="entry name" value="DNA polymerase eta subunit"/>
    <property type="match status" value="1"/>
</dbReference>
<feature type="compositionally biased region" description="Basic and acidic residues" evidence="10">
    <location>
        <begin position="640"/>
        <end position="655"/>
    </location>
</feature>
<dbReference type="AlphaFoldDB" id="A0A8J2II93"/>
<dbReference type="PROSITE" id="PS51907">
    <property type="entry name" value="ZF_UBZ3"/>
    <property type="match status" value="1"/>
</dbReference>
<keyword evidence="3" id="KW-0479">Metal-binding</keyword>
<organism evidence="13 14">
    <name type="scientific">Fusarium equiseti</name>
    <name type="common">Fusarium scirpi</name>
    <dbReference type="NCBI Taxonomy" id="61235"/>
    <lineage>
        <taxon>Eukaryota</taxon>
        <taxon>Fungi</taxon>
        <taxon>Dikarya</taxon>
        <taxon>Ascomycota</taxon>
        <taxon>Pezizomycotina</taxon>
        <taxon>Sordariomycetes</taxon>
        <taxon>Hypocreomycetidae</taxon>
        <taxon>Hypocreales</taxon>
        <taxon>Nectriaceae</taxon>
        <taxon>Fusarium</taxon>
        <taxon>Fusarium incarnatum-equiseti species complex</taxon>
    </lineage>
</organism>
<dbReference type="InterPro" id="IPR017961">
    <property type="entry name" value="DNA_pol_Y-fam_little_finger"/>
</dbReference>
<dbReference type="PIRSF" id="PIRSF036603">
    <property type="entry name" value="DPol_eta"/>
    <property type="match status" value="1"/>
</dbReference>
<feature type="domain" description="UBZ3-type" evidence="12">
    <location>
        <begin position="616"/>
        <end position="651"/>
    </location>
</feature>
<dbReference type="Pfam" id="PF00817">
    <property type="entry name" value="IMS"/>
    <property type="match status" value="1"/>
</dbReference>
<dbReference type="PROSITE" id="PS50173">
    <property type="entry name" value="UMUC"/>
    <property type="match status" value="1"/>
</dbReference>
<dbReference type="Proteomes" id="UP000693738">
    <property type="component" value="Unassembled WGS sequence"/>
</dbReference>
<evidence type="ECO:0000256" key="7">
    <source>
        <dbReference type="ARBA" id="ARBA00023204"/>
    </source>
</evidence>
<evidence type="ECO:0000259" key="11">
    <source>
        <dbReference type="PROSITE" id="PS50173"/>
    </source>
</evidence>
<dbReference type="Pfam" id="PF21704">
    <property type="entry name" value="POLH-Rev1_HhH"/>
    <property type="match status" value="1"/>
</dbReference>
<dbReference type="PROSITE" id="PS00028">
    <property type="entry name" value="ZINC_FINGER_C2H2_1"/>
    <property type="match status" value="1"/>
</dbReference>
<sequence length="695" mass="77131">MPSSPLHRPSGASSPLNEGGWRRSQFTYRQFSQLASSNTSNPLRVIAHIDLDAFYAQCEMVRLGIPEDKPLAVQQCIGTGLTYYFDRQGLIAINYPARECGIGRHCNVEEAKKLCPELIAQHVATWREGDDKWAYREDAAANIVTDKVSLDPYRLQSRKILACIKDALPVDVQKVEKASVDEVFLDLSSQVYSILLERFPELSNPPPYDDPTEKLPLPSIAALDWQSDALIDLDEEQETIDPDWDDVAILIGSEIVRKVRSEVRQKLGYTCSAGVASNKLLSKLGSAYKKPNKQTVVRNRAVSAFMAGFKVTKLRNLGGKLGEQIVSTFNMESVTGLLEVPLSTMKAKLGHDTGFWIFNTIRGIDTSEVNSRTQIKSMLSAKSFRPTINSSEQATRWLRIFTADIFSRLVEEGVLENRRRPKIMNLHHRHEGQVRSRQVPIHQGRTLDEESLFDLAQDLLTQIIAEGRGIWPCANLSLSVGGFEDGIKGNMGIGAFLVKGEEAEALRLSTLESRPSPTGPEPSAKKRRVGDGGIQRFFPKRSSNERDGSLSHDSPTSSGSTGAARTLSQDAKKSLSFATKSGYEARHESNLNSHQPNAPWPQASAHSNETDQNRQFSIDPLTCSRCEASFNDPEALQSHGDWHMAKDLQDEERVKPTFVERQSTARSSVPKTQGSVSRRGRGGKLEQGQSRLKFG</sequence>
<keyword evidence="7" id="KW-0234">DNA repair</keyword>
<dbReference type="Pfam" id="PF18439">
    <property type="entry name" value="zf_UBZ"/>
    <property type="match status" value="1"/>
</dbReference>
<feature type="compositionally biased region" description="Polar residues" evidence="10">
    <location>
        <begin position="551"/>
        <end position="569"/>
    </location>
</feature>
<dbReference type="InterPro" id="IPR001126">
    <property type="entry name" value="UmuC"/>
</dbReference>
<dbReference type="GO" id="GO:0005657">
    <property type="term" value="C:replication fork"/>
    <property type="evidence" value="ECO:0007669"/>
    <property type="project" value="UniProtKB-ARBA"/>
</dbReference>
<evidence type="ECO:0000313" key="14">
    <source>
        <dbReference type="Proteomes" id="UP000693738"/>
    </source>
</evidence>
<evidence type="ECO:0000256" key="3">
    <source>
        <dbReference type="ARBA" id="ARBA00022723"/>
    </source>
</evidence>
<dbReference type="PANTHER" id="PTHR45873:SF1">
    <property type="entry name" value="DNA POLYMERASE ETA"/>
    <property type="match status" value="1"/>
</dbReference>
<dbReference type="GO" id="GO:0003684">
    <property type="term" value="F:damaged DNA binding"/>
    <property type="evidence" value="ECO:0007669"/>
    <property type="project" value="InterPro"/>
</dbReference>
<dbReference type="Pfam" id="PF11799">
    <property type="entry name" value="IMS_C"/>
    <property type="match status" value="1"/>
</dbReference>
<evidence type="ECO:0000256" key="6">
    <source>
        <dbReference type="ARBA" id="ARBA00022833"/>
    </source>
</evidence>
<feature type="region of interest" description="Disordered" evidence="10">
    <location>
        <begin position="635"/>
        <end position="695"/>
    </location>
</feature>
<dbReference type="PANTHER" id="PTHR45873">
    <property type="entry name" value="DNA POLYMERASE ETA"/>
    <property type="match status" value="1"/>
</dbReference>
<dbReference type="GO" id="GO:0003887">
    <property type="term" value="F:DNA-directed DNA polymerase activity"/>
    <property type="evidence" value="ECO:0007669"/>
    <property type="project" value="TreeGrafter"/>
</dbReference>
<gene>
    <name evidence="13" type="ORF">FEQUK3_LOCUS764</name>
</gene>
<dbReference type="InterPro" id="IPR052230">
    <property type="entry name" value="DNA_polymerase_eta"/>
</dbReference>
<dbReference type="InterPro" id="IPR041298">
    <property type="entry name" value="UBZ3"/>
</dbReference>
<feature type="region of interest" description="Disordered" evidence="10">
    <location>
        <begin position="1"/>
        <end position="20"/>
    </location>
</feature>
<proteinExistence type="predicted"/>
<evidence type="ECO:0000256" key="4">
    <source>
        <dbReference type="ARBA" id="ARBA00022763"/>
    </source>
</evidence>
<name>A0A8J2II93_FUSEQ</name>
<keyword evidence="8" id="KW-0539">Nucleus</keyword>
<keyword evidence="5" id="KW-0863">Zinc-finger</keyword>
<evidence type="ECO:0000259" key="12">
    <source>
        <dbReference type="PROSITE" id="PS51907"/>
    </source>
</evidence>